<dbReference type="GO" id="GO:0003677">
    <property type="term" value="F:DNA binding"/>
    <property type="evidence" value="ECO:0007669"/>
    <property type="project" value="UniProtKB-KW"/>
</dbReference>
<dbReference type="FunFam" id="1.10.10.60:FF:000119">
    <property type="entry name" value="Transcription factor GAMYB"/>
    <property type="match status" value="1"/>
</dbReference>
<dbReference type="GO" id="GO:0009555">
    <property type="term" value="P:pollen development"/>
    <property type="evidence" value="ECO:0007669"/>
    <property type="project" value="UniProtKB-ARBA"/>
</dbReference>
<feature type="domain" description="Myb-like" evidence="13">
    <location>
        <begin position="30"/>
        <end position="82"/>
    </location>
</feature>
<evidence type="ECO:0000256" key="7">
    <source>
        <dbReference type="ARBA" id="ARBA00023159"/>
    </source>
</evidence>
<keyword evidence="16" id="KW-1185">Reference proteome</keyword>
<name>A0A2I0AAM7_9ASPA</name>
<dbReference type="GO" id="GO:0030154">
    <property type="term" value="P:cell differentiation"/>
    <property type="evidence" value="ECO:0007669"/>
    <property type="project" value="UniProtKB-KW"/>
</dbReference>
<evidence type="ECO:0000256" key="8">
    <source>
        <dbReference type="ARBA" id="ARBA00023163"/>
    </source>
</evidence>
<dbReference type="Proteomes" id="UP000236161">
    <property type="component" value="Unassembled WGS sequence"/>
</dbReference>
<evidence type="ECO:0000259" key="13">
    <source>
        <dbReference type="PROSITE" id="PS50090"/>
    </source>
</evidence>
<evidence type="ECO:0000256" key="2">
    <source>
        <dbReference type="ARBA" id="ARBA00022737"/>
    </source>
</evidence>
<dbReference type="PROSITE" id="PS51294">
    <property type="entry name" value="HTH_MYB"/>
    <property type="match status" value="2"/>
</dbReference>
<dbReference type="GO" id="GO:0009908">
    <property type="term" value="P:flower development"/>
    <property type="evidence" value="ECO:0007669"/>
    <property type="project" value="UniProtKB-KW"/>
</dbReference>
<evidence type="ECO:0000256" key="12">
    <source>
        <dbReference type="SAM" id="MobiDB-lite"/>
    </source>
</evidence>
<dbReference type="PROSITE" id="PS50090">
    <property type="entry name" value="MYB_LIKE"/>
    <property type="match status" value="2"/>
</dbReference>
<keyword evidence="9" id="KW-0539">Nucleus</keyword>
<dbReference type="PANTHER" id="PTHR47995">
    <property type="entry name" value="TRANSCRIPTION FACTOR MYB33-RELATED"/>
    <property type="match status" value="1"/>
</dbReference>
<dbReference type="SUPFAM" id="SSF46689">
    <property type="entry name" value="Homeodomain-like"/>
    <property type="match status" value="1"/>
</dbReference>
<accession>A0A2I0AAM7</accession>
<organism evidence="15 16">
    <name type="scientific">Apostasia shenzhenica</name>
    <dbReference type="NCBI Taxonomy" id="1088818"/>
    <lineage>
        <taxon>Eukaryota</taxon>
        <taxon>Viridiplantae</taxon>
        <taxon>Streptophyta</taxon>
        <taxon>Embryophyta</taxon>
        <taxon>Tracheophyta</taxon>
        <taxon>Spermatophyta</taxon>
        <taxon>Magnoliopsida</taxon>
        <taxon>Liliopsida</taxon>
        <taxon>Asparagales</taxon>
        <taxon>Orchidaceae</taxon>
        <taxon>Apostasioideae</taxon>
        <taxon>Apostasia</taxon>
    </lineage>
</organism>
<dbReference type="EMBL" id="KZ452001">
    <property type="protein sequence ID" value="PKA52591.1"/>
    <property type="molecule type" value="Genomic_DNA"/>
</dbReference>
<evidence type="ECO:0000256" key="9">
    <source>
        <dbReference type="ARBA" id="ARBA00023242"/>
    </source>
</evidence>
<dbReference type="AlphaFoldDB" id="A0A2I0AAM7"/>
<keyword evidence="3" id="KW-0221">Differentiation</keyword>
<keyword evidence="8" id="KW-0804">Transcription</keyword>
<evidence type="ECO:0000256" key="11">
    <source>
        <dbReference type="ARBA" id="ARBA00078675"/>
    </source>
</evidence>
<evidence type="ECO:0000256" key="4">
    <source>
        <dbReference type="ARBA" id="ARBA00023015"/>
    </source>
</evidence>
<dbReference type="Gene3D" id="1.10.10.60">
    <property type="entry name" value="Homeodomain-like"/>
    <property type="match status" value="2"/>
</dbReference>
<dbReference type="CDD" id="cd00167">
    <property type="entry name" value="SANT"/>
    <property type="match status" value="2"/>
</dbReference>
<keyword evidence="6" id="KW-0238">DNA-binding</keyword>
<evidence type="ECO:0000256" key="1">
    <source>
        <dbReference type="ARBA" id="ARBA00004123"/>
    </source>
</evidence>
<feature type="region of interest" description="Disordered" evidence="12">
    <location>
        <begin position="1"/>
        <end position="21"/>
    </location>
</feature>
<evidence type="ECO:0000313" key="15">
    <source>
        <dbReference type="EMBL" id="PKA52591.1"/>
    </source>
</evidence>
<dbReference type="FunFam" id="1.10.10.60:FF:000001">
    <property type="entry name" value="MYB-related transcription factor"/>
    <property type="match status" value="1"/>
</dbReference>
<evidence type="ECO:0000259" key="14">
    <source>
        <dbReference type="PROSITE" id="PS51294"/>
    </source>
</evidence>
<evidence type="ECO:0000256" key="3">
    <source>
        <dbReference type="ARBA" id="ARBA00022782"/>
    </source>
</evidence>
<dbReference type="InterPro" id="IPR001005">
    <property type="entry name" value="SANT/Myb"/>
</dbReference>
<comment type="subcellular location">
    <subcellularLocation>
        <location evidence="1">Nucleus</location>
    </subcellularLocation>
</comment>
<keyword evidence="4" id="KW-0805">Transcription regulation</keyword>
<evidence type="ECO:0000313" key="16">
    <source>
        <dbReference type="Proteomes" id="UP000236161"/>
    </source>
</evidence>
<evidence type="ECO:0000256" key="10">
    <source>
        <dbReference type="ARBA" id="ARBA00071221"/>
    </source>
</evidence>
<dbReference type="GO" id="GO:0005634">
    <property type="term" value="C:nucleus"/>
    <property type="evidence" value="ECO:0007669"/>
    <property type="project" value="UniProtKB-SubCell"/>
</dbReference>
<protein>
    <recommendedName>
        <fullName evidence="10">Transcription factor GAMYB</fullName>
    </recommendedName>
    <alternativeName>
        <fullName evidence="11">OsGAMyb</fullName>
    </alternativeName>
</protein>
<feature type="domain" description="HTH myb-type" evidence="14">
    <location>
        <begin position="83"/>
        <end position="137"/>
    </location>
</feature>
<dbReference type="OrthoDB" id="2143914at2759"/>
<evidence type="ECO:0000256" key="6">
    <source>
        <dbReference type="ARBA" id="ARBA00023125"/>
    </source>
</evidence>
<keyword evidence="5" id="KW-0287">Flowering</keyword>
<keyword evidence="2" id="KW-0677">Repeat</keyword>
<feature type="domain" description="Myb-like" evidence="13">
    <location>
        <begin position="83"/>
        <end position="133"/>
    </location>
</feature>
<dbReference type="PANTHER" id="PTHR47995:SF18">
    <property type="entry name" value="TRANSCRIPTION FACTOR MYB65"/>
    <property type="match status" value="1"/>
</dbReference>
<gene>
    <name evidence="15" type="primary">GAM1</name>
    <name evidence="15" type="ORF">AXF42_Ash001572</name>
</gene>
<sequence length="452" mass="47902">MRAPGSVKEESGSDISAVVNGGGVGGGAGQQGLKKGPWTSAEDAILIEYVKKNGEGNWNAVQKNSGLQRCGKSCRLRWANHLRPNLKKGSFSPQEEMLILHLHAQLGNKWARMAAQLPGRTDNEIKNYWNTRIKRRQRAGLPLYPPEIQHQMALRNQMQASASSGITPPLLAQATQAPSTAPVSSSSLSLFNSASLSPAATPMPLYSTNPFGAKNFSFQFPLTPVTQTAAAALFPNTLSPVSAAVASQQLQYGMGNFELSPPPPPLHSPSYSMKMELPSSQLFPESGGGQLSLGQGNSGLLDALLQESHGVGNLVKDGSLLEPLPIASGGRSGDPLCMFRDSEFSIAIQVKRESPESVPPAVTAANHDISTLLDIIPAHSASPAPATSSSALPDWCKNCDSAGEFSNGPSSVVTDDDLRLEMQQLASTLSPAPVEHDWGLGSYSWDNMPSIC</sequence>
<keyword evidence="7" id="KW-0010">Activator</keyword>
<dbReference type="InterPro" id="IPR017930">
    <property type="entry name" value="Myb_dom"/>
</dbReference>
<evidence type="ECO:0000256" key="5">
    <source>
        <dbReference type="ARBA" id="ARBA00023089"/>
    </source>
</evidence>
<dbReference type="InterPro" id="IPR009057">
    <property type="entry name" value="Homeodomain-like_sf"/>
</dbReference>
<feature type="domain" description="HTH myb-type" evidence="14">
    <location>
        <begin position="30"/>
        <end position="82"/>
    </location>
</feature>
<reference evidence="15 16" key="1">
    <citation type="journal article" date="2017" name="Nature">
        <title>The Apostasia genome and the evolution of orchids.</title>
        <authorList>
            <person name="Zhang G.Q."/>
            <person name="Liu K.W."/>
            <person name="Li Z."/>
            <person name="Lohaus R."/>
            <person name="Hsiao Y.Y."/>
            <person name="Niu S.C."/>
            <person name="Wang J.Y."/>
            <person name="Lin Y.C."/>
            <person name="Xu Q."/>
            <person name="Chen L.J."/>
            <person name="Yoshida K."/>
            <person name="Fujiwara S."/>
            <person name="Wang Z.W."/>
            <person name="Zhang Y.Q."/>
            <person name="Mitsuda N."/>
            <person name="Wang M."/>
            <person name="Liu G.H."/>
            <person name="Pecoraro L."/>
            <person name="Huang H.X."/>
            <person name="Xiao X.J."/>
            <person name="Lin M."/>
            <person name="Wu X.Y."/>
            <person name="Wu W.L."/>
            <person name="Chen Y.Y."/>
            <person name="Chang S.B."/>
            <person name="Sakamoto S."/>
            <person name="Ohme-Takagi M."/>
            <person name="Yagi M."/>
            <person name="Zeng S.J."/>
            <person name="Shen C.Y."/>
            <person name="Yeh C.M."/>
            <person name="Luo Y.B."/>
            <person name="Tsai W.C."/>
            <person name="Van de Peer Y."/>
            <person name="Liu Z.J."/>
        </authorList>
    </citation>
    <scope>NUCLEOTIDE SEQUENCE [LARGE SCALE GENOMIC DNA]</scope>
    <source>
        <strain evidence="16">cv. Shenzhen</strain>
        <tissue evidence="15">Stem</tissue>
    </source>
</reference>
<dbReference type="SMART" id="SM00717">
    <property type="entry name" value="SANT"/>
    <property type="match status" value="2"/>
</dbReference>
<dbReference type="Pfam" id="PF00249">
    <property type="entry name" value="Myb_DNA-binding"/>
    <property type="match status" value="2"/>
</dbReference>
<proteinExistence type="predicted"/>